<organism evidence="2 3">
    <name type="scientific">Nocardia donostiensis</name>
    <dbReference type="NCBI Taxonomy" id="1538463"/>
    <lineage>
        <taxon>Bacteria</taxon>
        <taxon>Bacillati</taxon>
        <taxon>Actinomycetota</taxon>
        <taxon>Actinomycetes</taxon>
        <taxon>Mycobacteriales</taxon>
        <taxon>Nocardiaceae</taxon>
        <taxon>Nocardia</taxon>
    </lineage>
</organism>
<dbReference type="STRING" id="1538463.B0T36_02690"/>
<accession>A0A1W0BF08</accession>
<comment type="caution">
    <text evidence="2">The sequence shown here is derived from an EMBL/GenBank/DDBJ whole genome shotgun (WGS) entry which is preliminary data.</text>
</comment>
<name>A0A1W0BF08_9NOCA</name>
<evidence type="ECO:0000313" key="2">
    <source>
        <dbReference type="EMBL" id="ONM47305.1"/>
    </source>
</evidence>
<evidence type="ECO:0000313" key="3">
    <source>
        <dbReference type="Proteomes" id="UP000188836"/>
    </source>
</evidence>
<gene>
    <name evidence="2" type="ORF">B0T46_18740</name>
</gene>
<dbReference type="Proteomes" id="UP000188836">
    <property type="component" value="Unassembled WGS sequence"/>
</dbReference>
<proteinExistence type="predicted"/>
<evidence type="ECO:0000256" key="1">
    <source>
        <dbReference type="SAM" id="MobiDB-lite"/>
    </source>
</evidence>
<feature type="region of interest" description="Disordered" evidence="1">
    <location>
        <begin position="270"/>
        <end position="290"/>
    </location>
</feature>
<reference evidence="2 3" key="1">
    <citation type="journal article" date="2016" name="Antonie Van Leeuwenhoek">
        <title>Nocardia donostiensis sp. nov., isolated from human respiratory specimens.</title>
        <authorList>
            <person name="Ercibengoa M."/>
            <person name="Bell M."/>
            <person name="Marimon J.M."/>
            <person name="Humrighouse B."/>
            <person name="Klenk H.P."/>
            <person name="Potter G."/>
            <person name="Perez-Trallero E."/>
        </authorList>
    </citation>
    <scope>NUCLEOTIDE SEQUENCE [LARGE SCALE GENOMIC DNA]</scope>
    <source>
        <strain evidence="2 3">X1655</strain>
    </source>
</reference>
<dbReference type="AlphaFoldDB" id="A0A1W0BF08"/>
<sequence>MALDDSSVKLSDRVLLHRVVCIHGDSKAELAAAVARVMDEVADEIGSPDQIAGAAVAYRDTAERRGIVTRLAAGPWHSASLVSTKSAHLSVAGAMTWLNEFDHLLICEVVPGYQAFTLVDAARSRVLAATGQPAAVPTMAAMSAAVAAARDQLDAAEVRPDAVVLIGSGADQPAVMGAVSGFGAPVIPCRIAGSAPAVGAALFAMADLEDVAVPAEPERSGRGSVVWVTAAGVLAGGMTGSGVYVLADGQPQADSLAADPATTAASRTLEHTGWQNGENPEAADTSAPLRFEPDPATTIPETVSLYPSRDPQHTGPQWAFPANPGLPLLAADPETRDTAGGSTQTSVIPAPAVKLEAPNGLLFPGEEPPPPAFTPESYAWWDKHLRLLVQWAAQQVLPEAEQPEVETLEVELSEAESPEIES</sequence>
<feature type="region of interest" description="Disordered" evidence="1">
    <location>
        <begin position="400"/>
        <end position="422"/>
    </location>
</feature>
<protein>
    <submittedName>
        <fullName evidence="2">Uncharacterized protein</fullName>
    </submittedName>
</protein>
<dbReference type="EMBL" id="MUMY01000016">
    <property type="protein sequence ID" value="ONM47305.1"/>
    <property type="molecule type" value="Genomic_DNA"/>
</dbReference>
<keyword evidence="3" id="KW-1185">Reference proteome</keyword>
<feature type="compositionally biased region" description="Acidic residues" evidence="1">
    <location>
        <begin position="401"/>
        <end position="422"/>
    </location>
</feature>